<protein>
    <recommendedName>
        <fullName evidence="5">Integral membrane protein</fullName>
    </recommendedName>
</protein>
<accession>A0ABS4JM84</accession>
<dbReference type="Proteomes" id="UP001519289">
    <property type="component" value="Unassembled WGS sequence"/>
</dbReference>
<evidence type="ECO:0000256" key="1">
    <source>
        <dbReference type="SAM" id="MobiDB-lite"/>
    </source>
</evidence>
<evidence type="ECO:0008006" key="5">
    <source>
        <dbReference type="Google" id="ProtNLM"/>
    </source>
</evidence>
<organism evidence="3 4">
    <name type="scientific">Symbiobacterium terraclitae</name>
    <dbReference type="NCBI Taxonomy" id="557451"/>
    <lineage>
        <taxon>Bacteria</taxon>
        <taxon>Bacillati</taxon>
        <taxon>Bacillota</taxon>
        <taxon>Clostridia</taxon>
        <taxon>Eubacteriales</taxon>
        <taxon>Symbiobacteriaceae</taxon>
        <taxon>Symbiobacterium</taxon>
    </lineage>
</organism>
<evidence type="ECO:0000313" key="3">
    <source>
        <dbReference type="EMBL" id="MBP2016646.1"/>
    </source>
</evidence>
<evidence type="ECO:0000256" key="2">
    <source>
        <dbReference type="SAM" id="Phobius"/>
    </source>
</evidence>
<gene>
    <name evidence="3" type="ORF">J2Z79_000019</name>
</gene>
<feature type="transmembrane region" description="Helical" evidence="2">
    <location>
        <begin position="29"/>
        <end position="51"/>
    </location>
</feature>
<keyword evidence="2" id="KW-0812">Transmembrane</keyword>
<keyword evidence="2" id="KW-0472">Membrane</keyword>
<feature type="region of interest" description="Disordered" evidence="1">
    <location>
        <begin position="110"/>
        <end position="132"/>
    </location>
</feature>
<proteinExistence type="predicted"/>
<feature type="transmembrane region" description="Helical" evidence="2">
    <location>
        <begin position="63"/>
        <end position="81"/>
    </location>
</feature>
<comment type="caution">
    <text evidence="3">The sequence shown here is derived from an EMBL/GenBank/DDBJ whole genome shotgun (WGS) entry which is preliminary data.</text>
</comment>
<reference evidence="3 4" key="1">
    <citation type="submission" date="2021-03" db="EMBL/GenBank/DDBJ databases">
        <title>Genomic Encyclopedia of Type Strains, Phase IV (KMG-IV): sequencing the most valuable type-strain genomes for metagenomic binning, comparative biology and taxonomic classification.</title>
        <authorList>
            <person name="Goeker M."/>
        </authorList>
    </citation>
    <scope>NUCLEOTIDE SEQUENCE [LARGE SCALE GENOMIC DNA]</scope>
    <source>
        <strain evidence="3 4">DSM 27138</strain>
    </source>
</reference>
<keyword evidence="4" id="KW-1185">Reference proteome</keyword>
<keyword evidence="2" id="KW-1133">Transmembrane helix</keyword>
<sequence>MRRVLYALAVLALAVGALGLALLPRITTHWLWFGVLGACFSGVGAGGWLLAGATAGPWPRPRAGWFLLPAGLVGTAVAAAGGAALPLLWAAGEAVTGVLLLVPVFPGQRQRREPRRPGAVQAPPVAGRHESR</sequence>
<dbReference type="EMBL" id="JAGGLG010000001">
    <property type="protein sequence ID" value="MBP2016646.1"/>
    <property type="molecule type" value="Genomic_DNA"/>
</dbReference>
<evidence type="ECO:0000313" key="4">
    <source>
        <dbReference type="Proteomes" id="UP001519289"/>
    </source>
</evidence>
<name>A0ABS4JM84_9FIRM</name>
<dbReference type="RefSeq" id="WP_209464812.1">
    <property type="nucleotide sequence ID" value="NZ_JAGGLG010000001.1"/>
</dbReference>